<dbReference type="PANTHER" id="PTHR15503:SF22">
    <property type="entry name" value="TRANSPOSON TY3-I GAG POLYPROTEIN"/>
    <property type="match status" value="1"/>
</dbReference>
<gene>
    <name evidence="1" type="primary">TY3B-I_418</name>
    <name evidence="1" type="ORF">CK203_063271</name>
</gene>
<comment type="caution">
    <text evidence="1">The sequence shown here is derived from an EMBL/GenBank/DDBJ whole genome shotgun (WGS) entry which is preliminary data.</text>
</comment>
<dbReference type="SUPFAM" id="SSF56672">
    <property type="entry name" value="DNA/RNA polymerases"/>
    <property type="match status" value="1"/>
</dbReference>
<dbReference type="CDD" id="cd00303">
    <property type="entry name" value="retropepsin_like"/>
    <property type="match status" value="1"/>
</dbReference>
<accession>A0A438FT92</accession>
<evidence type="ECO:0000313" key="2">
    <source>
        <dbReference type="Proteomes" id="UP000288805"/>
    </source>
</evidence>
<dbReference type="Gene3D" id="3.10.10.10">
    <property type="entry name" value="HIV Type 1 Reverse Transcriptase, subunit A, domain 1"/>
    <property type="match status" value="1"/>
</dbReference>
<dbReference type="AlphaFoldDB" id="A0A438FT92"/>
<dbReference type="InterPro" id="IPR043128">
    <property type="entry name" value="Rev_trsase/Diguanyl_cyclase"/>
</dbReference>
<dbReference type="InterPro" id="IPR043502">
    <property type="entry name" value="DNA/RNA_pol_sf"/>
</dbReference>
<sequence length="336" mass="37924">MDTQGKTNVEFRNKVNEALARFETQVQFASFHFEGIALQWHCWLMKFRGPFLGMISPRPFSSDVKIKQPRTLVAAIGVARLIEERNLLQKKTTTPSRIPMTTTLQNGPNPPVGILGPNPTQQSNNSSNPSLMGEHLQTLRVLGRLKNKYLTVLIDDNNTHNFIDQIVVSRFGLLVVREKKIQVVVANQEWIECMGQFLGLTLIIQEIPVTADYYILPMAACQVVLGVQWLETLGSIESDYKALTMSFKLGGARHTFHGKVEIERMVVKILCSGLIRPSTSPFSSPVLLVKKVDGSWRFCVNYRALNSITIKDKYPIPMIDELLNELYGAKFFSKLD</sequence>
<dbReference type="EMBL" id="QGNW01000748">
    <property type="protein sequence ID" value="RVW63154.1"/>
    <property type="molecule type" value="Genomic_DNA"/>
</dbReference>
<organism evidence="1 2">
    <name type="scientific">Vitis vinifera</name>
    <name type="common">Grape</name>
    <dbReference type="NCBI Taxonomy" id="29760"/>
    <lineage>
        <taxon>Eukaryota</taxon>
        <taxon>Viridiplantae</taxon>
        <taxon>Streptophyta</taxon>
        <taxon>Embryophyta</taxon>
        <taxon>Tracheophyta</taxon>
        <taxon>Spermatophyta</taxon>
        <taxon>Magnoliopsida</taxon>
        <taxon>eudicotyledons</taxon>
        <taxon>Gunneridae</taxon>
        <taxon>Pentapetalae</taxon>
        <taxon>rosids</taxon>
        <taxon>Vitales</taxon>
        <taxon>Vitaceae</taxon>
        <taxon>Viteae</taxon>
        <taxon>Vitis</taxon>
    </lineage>
</organism>
<name>A0A438FT92_VITVI</name>
<dbReference type="InterPro" id="IPR032567">
    <property type="entry name" value="RTL1-rel"/>
</dbReference>
<dbReference type="Proteomes" id="UP000288805">
    <property type="component" value="Unassembled WGS sequence"/>
</dbReference>
<proteinExistence type="predicted"/>
<protein>
    <submittedName>
        <fullName evidence="1">Transposon Ty3-I Gag-Pol polyprotein</fullName>
    </submittedName>
</protein>
<reference evidence="1 2" key="1">
    <citation type="journal article" date="2018" name="PLoS Genet.">
        <title>Population sequencing reveals clonal diversity and ancestral inbreeding in the grapevine cultivar Chardonnay.</title>
        <authorList>
            <person name="Roach M.J."/>
            <person name="Johnson D.L."/>
            <person name="Bohlmann J."/>
            <person name="van Vuuren H.J."/>
            <person name="Jones S.J."/>
            <person name="Pretorius I.S."/>
            <person name="Schmidt S.A."/>
            <person name="Borneman A.R."/>
        </authorList>
    </citation>
    <scope>NUCLEOTIDE SEQUENCE [LARGE SCALE GENOMIC DNA]</scope>
    <source>
        <strain evidence="2">cv. Chardonnay</strain>
        <tissue evidence="1">Leaf</tissue>
    </source>
</reference>
<evidence type="ECO:0000313" key="1">
    <source>
        <dbReference type="EMBL" id="RVW63154.1"/>
    </source>
</evidence>
<dbReference type="PANTHER" id="PTHR15503">
    <property type="entry name" value="LDOC1 RELATED"/>
    <property type="match status" value="1"/>
</dbReference>
<dbReference type="Gene3D" id="3.30.70.270">
    <property type="match status" value="1"/>
</dbReference>
<dbReference type="CDD" id="cd01647">
    <property type="entry name" value="RT_LTR"/>
    <property type="match status" value="1"/>
</dbReference>
<dbReference type="Pfam" id="PF08284">
    <property type="entry name" value="RVP_2"/>
    <property type="match status" value="1"/>
</dbReference>